<dbReference type="Pfam" id="PF02518">
    <property type="entry name" value="HATPase_c"/>
    <property type="match status" value="1"/>
</dbReference>
<dbReference type="InterPro" id="IPR036097">
    <property type="entry name" value="HisK_dim/P_sf"/>
</dbReference>
<gene>
    <name evidence="8" type="ORF">SAMN00777080_2122</name>
</gene>
<dbReference type="Proteomes" id="UP000192333">
    <property type="component" value="Chromosome I"/>
</dbReference>
<dbReference type="PROSITE" id="PS50109">
    <property type="entry name" value="HIS_KIN"/>
    <property type="match status" value="1"/>
</dbReference>
<evidence type="ECO:0000259" key="6">
    <source>
        <dbReference type="PROSITE" id="PS50109"/>
    </source>
</evidence>
<accession>A0A1W2H3R7</accession>
<dbReference type="CDD" id="cd00130">
    <property type="entry name" value="PAS"/>
    <property type="match status" value="1"/>
</dbReference>
<dbReference type="SMART" id="SM00091">
    <property type="entry name" value="PAS"/>
    <property type="match status" value="1"/>
</dbReference>
<keyword evidence="4" id="KW-0808">Transferase</keyword>
<keyword evidence="3" id="KW-0597">Phosphoprotein</keyword>
<evidence type="ECO:0000256" key="5">
    <source>
        <dbReference type="ARBA" id="ARBA00022777"/>
    </source>
</evidence>
<keyword evidence="5" id="KW-0418">Kinase</keyword>
<evidence type="ECO:0000313" key="9">
    <source>
        <dbReference type="Proteomes" id="UP000192333"/>
    </source>
</evidence>
<evidence type="ECO:0000256" key="3">
    <source>
        <dbReference type="ARBA" id="ARBA00022553"/>
    </source>
</evidence>
<dbReference type="InterPro" id="IPR052162">
    <property type="entry name" value="Sensor_kinase/Photoreceptor"/>
</dbReference>
<dbReference type="InterPro" id="IPR013655">
    <property type="entry name" value="PAS_fold_3"/>
</dbReference>
<dbReference type="SUPFAM" id="SSF55785">
    <property type="entry name" value="PYP-like sensor domain (PAS domain)"/>
    <property type="match status" value="1"/>
</dbReference>
<dbReference type="InterPro" id="IPR035965">
    <property type="entry name" value="PAS-like_dom_sf"/>
</dbReference>
<dbReference type="InterPro" id="IPR000014">
    <property type="entry name" value="PAS"/>
</dbReference>
<evidence type="ECO:0000259" key="7">
    <source>
        <dbReference type="PROSITE" id="PS50112"/>
    </source>
</evidence>
<keyword evidence="9" id="KW-1185">Reference proteome</keyword>
<dbReference type="PANTHER" id="PTHR43304">
    <property type="entry name" value="PHYTOCHROME-LIKE PROTEIN CPH1"/>
    <property type="match status" value="1"/>
</dbReference>
<organism evidence="8 9">
    <name type="scientific">Aquiflexum balticum DSM 16537</name>
    <dbReference type="NCBI Taxonomy" id="758820"/>
    <lineage>
        <taxon>Bacteria</taxon>
        <taxon>Pseudomonadati</taxon>
        <taxon>Bacteroidota</taxon>
        <taxon>Cytophagia</taxon>
        <taxon>Cytophagales</taxon>
        <taxon>Cyclobacteriaceae</taxon>
        <taxon>Aquiflexum</taxon>
    </lineage>
</organism>
<dbReference type="AlphaFoldDB" id="A0A1W2H3R7"/>
<dbReference type="Pfam" id="PF08447">
    <property type="entry name" value="PAS_3"/>
    <property type="match status" value="1"/>
</dbReference>
<dbReference type="STRING" id="758820.SAMN00777080_2122"/>
<dbReference type="Gene3D" id="3.30.450.20">
    <property type="entry name" value="PAS domain"/>
    <property type="match status" value="1"/>
</dbReference>
<dbReference type="InterPro" id="IPR036890">
    <property type="entry name" value="HATPase_C_sf"/>
</dbReference>
<name>A0A1W2H3R7_9BACT</name>
<dbReference type="InterPro" id="IPR003661">
    <property type="entry name" value="HisK_dim/P_dom"/>
</dbReference>
<dbReference type="GO" id="GO:0000155">
    <property type="term" value="F:phosphorelay sensor kinase activity"/>
    <property type="evidence" value="ECO:0007669"/>
    <property type="project" value="InterPro"/>
</dbReference>
<dbReference type="PROSITE" id="PS50112">
    <property type="entry name" value="PAS"/>
    <property type="match status" value="1"/>
</dbReference>
<protein>
    <recommendedName>
        <fullName evidence="2">histidine kinase</fullName>
        <ecNumber evidence="2">2.7.13.3</ecNumber>
    </recommendedName>
</protein>
<proteinExistence type="predicted"/>
<evidence type="ECO:0000313" key="8">
    <source>
        <dbReference type="EMBL" id="SMD43529.1"/>
    </source>
</evidence>
<dbReference type="InterPro" id="IPR005467">
    <property type="entry name" value="His_kinase_dom"/>
</dbReference>
<dbReference type="NCBIfam" id="TIGR00229">
    <property type="entry name" value="sensory_box"/>
    <property type="match status" value="1"/>
</dbReference>
<dbReference type="EC" id="2.7.13.3" evidence="2"/>
<dbReference type="RefSeq" id="WP_084120412.1">
    <property type="nucleotide sequence ID" value="NZ_LT838813.1"/>
</dbReference>
<sequence>MSSYQLEKEILNKLEIFFDISPDLFCIAGYDGYFKRINPAVSTLLGYSKEELFSSPINDFVHPEDKDITSKARKKLTKRQPLLNFENRYLTKNGETVWLSWTSMYLENEELIFAIAKDITLKKNLELERNLLLSNLTEINQKLKHLSYTVTHDLRAPVNNFLSIFKLLDSSKIEDAETLELLGMLKSSSDNLNETLNNYVDILYGEDKKNQDIEKINFGDSLNTVLKSIPSLIKNSGTKIKTNFEALKEIEFNSDYLGSIFLNLITNSIKYSKPGIAPEISITTLLSNGKKKLIFEDNGLGFDIDKVKDKIFGINQKFHHHLDSKGIGLYLIYNHIKSLGGAIRVESQVNVGTKFIITFKK</sequence>
<feature type="domain" description="Histidine kinase" evidence="6">
    <location>
        <begin position="149"/>
        <end position="361"/>
    </location>
</feature>
<dbReference type="InterPro" id="IPR003594">
    <property type="entry name" value="HATPase_dom"/>
</dbReference>
<dbReference type="SUPFAM" id="SSF47384">
    <property type="entry name" value="Homodimeric domain of signal transducing histidine kinase"/>
    <property type="match status" value="1"/>
</dbReference>
<evidence type="ECO:0000256" key="1">
    <source>
        <dbReference type="ARBA" id="ARBA00000085"/>
    </source>
</evidence>
<dbReference type="Gene3D" id="3.30.565.10">
    <property type="entry name" value="Histidine kinase-like ATPase, C-terminal domain"/>
    <property type="match status" value="1"/>
</dbReference>
<reference evidence="9" key="1">
    <citation type="submission" date="2017-04" db="EMBL/GenBank/DDBJ databases">
        <authorList>
            <person name="Varghese N."/>
            <person name="Submissions S."/>
        </authorList>
    </citation>
    <scope>NUCLEOTIDE SEQUENCE [LARGE SCALE GENOMIC DNA]</scope>
    <source>
        <strain evidence="9">DSM 16537</strain>
    </source>
</reference>
<dbReference type="EMBL" id="LT838813">
    <property type="protein sequence ID" value="SMD43529.1"/>
    <property type="molecule type" value="Genomic_DNA"/>
</dbReference>
<dbReference type="CDD" id="cd00082">
    <property type="entry name" value="HisKA"/>
    <property type="match status" value="1"/>
</dbReference>
<dbReference type="PANTHER" id="PTHR43304:SF1">
    <property type="entry name" value="PAC DOMAIN-CONTAINING PROTEIN"/>
    <property type="match status" value="1"/>
</dbReference>
<dbReference type="Gene3D" id="1.10.287.130">
    <property type="match status" value="1"/>
</dbReference>
<evidence type="ECO:0000256" key="4">
    <source>
        <dbReference type="ARBA" id="ARBA00022679"/>
    </source>
</evidence>
<dbReference type="SMART" id="SM00387">
    <property type="entry name" value="HATPase_c"/>
    <property type="match status" value="1"/>
</dbReference>
<evidence type="ECO:0000256" key="2">
    <source>
        <dbReference type="ARBA" id="ARBA00012438"/>
    </source>
</evidence>
<feature type="domain" description="PAS" evidence="7">
    <location>
        <begin position="31"/>
        <end position="80"/>
    </location>
</feature>
<dbReference type="OrthoDB" id="890870at2"/>
<dbReference type="SUPFAM" id="SSF55874">
    <property type="entry name" value="ATPase domain of HSP90 chaperone/DNA topoisomerase II/histidine kinase"/>
    <property type="match status" value="1"/>
</dbReference>
<comment type="catalytic activity">
    <reaction evidence="1">
        <text>ATP + protein L-histidine = ADP + protein N-phospho-L-histidine.</text>
        <dbReference type="EC" id="2.7.13.3"/>
    </reaction>
</comment>